<name>A0A068NXZ4_FIMGI</name>
<dbReference type="PANTHER" id="PTHR37836">
    <property type="entry name" value="LMO1036 PROTEIN"/>
    <property type="match status" value="1"/>
</dbReference>
<proteinExistence type="predicted"/>
<feature type="domain" description="DUF5060" evidence="2">
    <location>
        <begin position="28"/>
        <end position="87"/>
    </location>
</feature>
<dbReference type="KEGG" id="fgi:OP10G_4327"/>
<dbReference type="HOGENOM" id="CLU_023504_3_0_0"/>
<keyword evidence="4" id="KW-1185">Reference proteome</keyword>
<protein>
    <submittedName>
        <fullName evidence="3">Alpha-L-rhamnosidase domain protein</fullName>
    </submittedName>
</protein>
<dbReference type="Pfam" id="PF16586">
    <property type="entry name" value="DUF5060"/>
    <property type="match status" value="1"/>
</dbReference>
<dbReference type="PANTHER" id="PTHR37836:SF2">
    <property type="entry name" value="DUF4038 DOMAIN-CONTAINING PROTEIN"/>
    <property type="match status" value="1"/>
</dbReference>
<organism evidence="3 4">
    <name type="scientific">Fimbriimonas ginsengisoli Gsoil 348</name>
    <dbReference type="NCBI Taxonomy" id="661478"/>
    <lineage>
        <taxon>Bacteria</taxon>
        <taxon>Bacillati</taxon>
        <taxon>Armatimonadota</taxon>
        <taxon>Fimbriimonadia</taxon>
        <taxon>Fimbriimonadales</taxon>
        <taxon>Fimbriimonadaceae</taxon>
        <taxon>Fimbriimonas</taxon>
    </lineage>
</organism>
<dbReference type="Gene3D" id="2.60.40.10">
    <property type="entry name" value="Immunoglobulins"/>
    <property type="match status" value="1"/>
</dbReference>
<dbReference type="InterPro" id="IPR013783">
    <property type="entry name" value="Ig-like_fold"/>
</dbReference>
<dbReference type="InterPro" id="IPR032260">
    <property type="entry name" value="DUF5060"/>
</dbReference>
<sequence length="718" mass="79328">MAAGLFSLAAFASASPGQVLRTQANVAVEVAFTSQRHHVNSFVEVVLDVEFTDSTGKTKKVPAFWAGGEIWKVRFASPTLGKQSYRSICSDHADKGLDGVTGTVEIEPYQGANPLYKHGQLRIAADHRHFEHVDGTSFFWLADTWWKALSKRLTWEGFQELTADRVGKGFSAVQIVCGPYPDELPFQPLWENEGGLPYKTKEFSAVNPSYFDYADRRFAHLVDSGIVPVIVGGWGRGDCDAMRMVGIEGIKRHWRYLIARYWAYPTVWITGGEAQGPEWTKVALMIRATDPCDRPISIHPQQSGRLSVTDEGAVNFDMLQTGHGDMAAGMAAIPQLKAAVARQPAMPALIGEFCYEGHMQSAYQDVERYVFWASMLSGAAGLTYGAAGVWHASVDGDPGVQSAPGVNRVYDLTTWKEGMAYPGSTQIGLGKRLLETLPWSRFEPHPEWAEADSFAAGVPGEARVVYQPRRGVYNWTGTIVKGLEADVPYHAFYFDPVRGKQFDAGDFMRVDPEHTPVFRHSSAVLADDPLDGWQDAGTATRRVDGKLIGQKGMLTILPKIDVADATASVEARSDAEAGLMLRYHDKDNYVVALYSPLLHAIYIHDRRSGDYGEMLGKVEVRDLGPRITLTATVCGDNAIMELRDGVRKVATQSVRIANRSKGSAGLWMYQVGDHQEYSNYRLSDATGKLTRPVIVFSEFRAPGLPSPQDWVLVLRRIR</sequence>
<dbReference type="Gene3D" id="3.20.20.80">
    <property type="entry name" value="Glycosidases"/>
    <property type="match status" value="1"/>
</dbReference>
<accession>A0A068NXZ4</accession>
<dbReference type="SUPFAM" id="SSF51445">
    <property type="entry name" value="(Trans)glycosidases"/>
    <property type="match status" value="1"/>
</dbReference>
<dbReference type="EMBL" id="CP007139">
    <property type="protein sequence ID" value="AIE87695.1"/>
    <property type="molecule type" value="Genomic_DNA"/>
</dbReference>
<feature type="domain" description="Apiosidase-like catalytic" evidence="1">
    <location>
        <begin position="126"/>
        <end position="439"/>
    </location>
</feature>
<evidence type="ECO:0000313" key="4">
    <source>
        <dbReference type="Proteomes" id="UP000027982"/>
    </source>
</evidence>
<dbReference type="STRING" id="661478.OP10G_4327"/>
<dbReference type="Proteomes" id="UP000027982">
    <property type="component" value="Chromosome"/>
</dbReference>
<dbReference type="Pfam" id="PF13204">
    <property type="entry name" value="Apiosidase"/>
    <property type="match status" value="1"/>
</dbReference>
<reference evidence="3 4" key="1">
    <citation type="journal article" date="2014" name="PLoS ONE">
        <title>The first complete genome sequence of the class fimbriimonadia in the phylum armatimonadetes.</title>
        <authorList>
            <person name="Hu Z.Y."/>
            <person name="Wang Y.Z."/>
            <person name="Im W.T."/>
            <person name="Wang S.Y."/>
            <person name="Zhao G.P."/>
            <person name="Zheng H.J."/>
            <person name="Quan Z.X."/>
        </authorList>
    </citation>
    <scope>NUCLEOTIDE SEQUENCE [LARGE SCALE GENOMIC DNA]</scope>
    <source>
        <strain evidence="3">Gsoil 348</strain>
    </source>
</reference>
<dbReference type="eggNOG" id="COG2730">
    <property type="taxonomic scope" value="Bacteria"/>
</dbReference>
<evidence type="ECO:0000313" key="3">
    <source>
        <dbReference type="EMBL" id="AIE87695.1"/>
    </source>
</evidence>
<gene>
    <name evidence="3" type="ORF">OP10G_4327</name>
</gene>
<dbReference type="AlphaFoldDB" id="A0A068NXZ4"/>
<evidence type="ECO:0000259" key="1">
    <source>
        <dbReference type="Pfam" id="PF13204"/>
    </source>
</evidence>
<dbReference type="InterPro" id="IPR017853">
    <property type="entry name" value="GH"/>
</dbReference>
<evidence type="ECO:0000259" key="2">
    <source>
        <dbReference type="Pfam" id="PF16586"/>
    </source>
</evidence>
<dbReference type="InterPro" id="IPR025277">
    <property type="entry name" value="Apiosidase-like_cat_dom"/>
</dbReference>